<feature type="transmembrane region" description="Helical" evidence="9">
    <location>
        <begin position="259"/>
        <end position="275"/>
    </location>
</feature>
<dbReference type="PANTHER" id="PTHR11795">
    <property type="entry name" value="BRANCHED-CHAIN AMINO ACID TRANSPORT SYSTEM PERMEASE PROTEIN LIVH"/>
    <property type="match status" value="1"/>
</dbReference>
<keyword evidence="6 9" id="KW-1133">Transmembrane helix</keyword>
<evidence type="ECO:0000256" key="8">
    <source>
        <dbReference type="ARBA" id="ARBA00037998"/>
    </source>
</evidence>
<dbReference type="RefSeq" id="WP_345379682.1">
    <property type="nucleotide sequence ID" value="NZ_BAABIC010000005.1"/>
</dbReference>
<evidence type="ECO:0000313" key="10">
    <source>
        <dbReference type="EMBL" id="GAA4683732.1"/>
    </source>
</evidence>
<dbReference type="InterPro" id="IPR001851">
    <property type="entry name" value="ABC_transp_permease"/>
</dbReference>
<evidence type="ECO:0000256" key="5">
    <source>
        <dbReference type="ARBA" id="ARBA00022970"/>
    </source>
</evidence>
<feature type="transmembrane region" description="Helical" evidence="9">
    <location>
        <begin position="186"/>
        <end position="205"/>
    </location>
</feature>
<keyword evidence="7 9" id="KW-0472">Membrane</keyword>
<dbReference type="CDD" id="cd06582">
    <property type="entry name" value="TM_PBP1_LivH_like"/>
    <property type="match status" value="1"/>
</dbReference>
<feature type="transmembrane region" description="Helical" evidence="9">
    <location>
        <begin position="140"/>
        <end position="157"/>
    </location>
</feature>
<gene>
    <name evidence="10" type="ORF">GCM10023215_17790</name>
</gene>
<reference evidence="11" key="1">
    <citation type="journal article" date="2019" name="Int. J. Syst. Evol. Microbiol.">
        <title>The Global Catalogue of Microorganisms (GCM) 10K type strain sequencing project: providing services to taxonomists for standard genome sequencing and annotation.</title>
        <authorList>
            <consortium name="The Broad Institute Genomics Platform"/>
            <consortium name="The Broad Institute Genome Sequencing Center for Infectious Disease"/>
            <person name="Wu L."/>
            <person name="Ma J."/>
        </authorList>
    </citation>
    <scope>NUCLEOTIDE SEQUENCE [LARGE SCALE GENOMIC DNA]</scope>
    <source>
        <strain evidence="11">JCM 18055</strain>
    </source>
</reference>
<proteinExistence type="inferred from homology"/>
<dbReference type="Proteomes" id="UP001500325">
    <property type="component" value="Unassembled WGS sequence"/>
</dbReference>
<dbReference type="InterPro" id="IPR052157">
    <property type="entry name" value="BCAA_transport_permease"/>
</dbReference>
<feature type="transmembrane region" description="Helical" evidence="9">
    <location>
        <begin position="93"/>
        <end position="113"/>
    </location>
</feature>
<protein>
    <submittedName>
        <fullName evidence="10">Branched-chain amino acid ABC transporter permease</fullName>
    </submittedName>
</protein>
<keyword evidence="2" id="KW-0813">Transport</keyword>
<evidence type="ECO:0000313" key="11">
    <source>
        <dbReference type="Proteomes" id="UP001500325"/>
    </source>
</evidence>
<feature type="transmembrane region" description="Helical" evidence="9">
    <location>
        <begin position="63"/>
        <end position="81"/>
    </location>
</feature>
<evidence type="ECO:0000256" key="2">
    <source>
        <dbReference type="ARBA" id="ARBA00022448"/>
    </source>
</evidence>
<evidence type="ECO:0000256" key="3">
    <source>
        <dbReference type="ARBA" id="ARBA00022475"/>
    </source>
</evidence>
<evidence type="ECO:0000256" key="1">
    <source>
        <dbReference type="ARBA" id="ARBA00004651"/>
    </source>
</evidence>
<comment type="similarity">
    <text evidence="8">Belongs to the binding-protein-dependent transport system permease family. LivHM subfamily.</text>
</comment>
<organism evidence="10 11">
    <name type="scientific">Pseudonocardia yuanmonensis</name>
    <dbReference type="NCBI Taxonomy" id="1095914"/>
    <lineage>
        <taxon>Bacteria</taxon>
        <taxon>Bacillati</taxon>
        <taxon>Actinomycetota</taxon>
        <taxon>Actinomycetes</taxon>
        <taxon>Pseudonocardiales</taxon>
        <taxon>Pseudonocardiaceae</taxon>
        <taxon>Pseudonocardia</taxon>
    </lineage>
</organism>
<keyword evidence="5" id="KW-0029">Amino-acid transport</keyword>
<keyword evidence="4 9" id="KW-0812">Transmembrane</keyword>
<evidence type="ECO:0000256" key="7">
    <source>
        <dbReference type="ARBA" id="ARBA00023136"/>
    </source>
</evidence>
<dbReference type="Pfam" id="PF02653">
    <property type="entry name" value="BPD_transp_2"/>
    <property type="match status" value="1"/>
</dbReference>
<feature type="transmembrane region" description="Helical" evidence="9">
    <location>
        <begin position="40"/>
        <end position="57"/>
    </location>
</feature>
<keyword evidence="11" id="KW-1185">Reference proteome</keyword>
<evidence type="ECO:0000256" key="4">
    <source>
        <dbReference type="ARBA" id="ARBA00022692"/>
    </source>
</evidence>
<dbReference type="EMBL" id="BAABIC010000005">
    <property type="protein sequence ID" value="GAA4683732.1"/>
    <property type="molecule type" value="Genomic_DNA"/>
</dbReference>
<name>A0ABP8W7Q7_9PSEU</name>
<dbReference type="PANTHER" id="PTHR11795:SF452">
    <property type="entry name" value="ABC TRANSPORTER PERMEASE PROTEIN"/>
    <property type="match status" value="1"/>
</dbReference>
<comment type="subcellular location">
    <subcellularLocation>
        <location evidence="1">Cell membrane</location>
        <topology evidence="1">Multi-pass membrane protein</topology>
    </subcellularLocation>
</comment>
<feature type="transmembrane region" description="Helical" evidence="9">
    <location>
        <begin position="6"/>
        <end position="28"/>
    </location>
</feature>
<evidence type="ECO:0000256" key="9">
    <source>
        <dbReference type="SAM" id="Phobius"/>
    </source>
</evidence>
<sequence>MILAALVNGLALGAGYALLAVGWTVLLGAARLVNFAHGQLYMLGAFVTWFVISRFGWPYGVAVPVALVVVGVLGVVLQLLMTRMTLEQNIVNLMLVTLAFGYLLQGGAALLFGGDPQTIDSPLQQQDLALGAARITGQDVLIVVLALAFYAVTFVVLGRTDLGRMVRGVAEDPKLAQLYGIDAARVYLAVFVFSAVCAALAGAVVGPRSPILTSMGFEEVIITFLVVVLAGVGNLVGGLVVAIGLGLFTAFFGTFFPPAYSTAAAFVVLLVVLVVRPQGLGARR</sequence>
<comment type="caution">
    <text evidence="10">The sequence shown here is derived from an EMBL/GenBank/DDBJ whole genome shotgun (WGS) entry which is preliminary data.</text>
</comment>
<accession>A0ABP8W7Q7</accession>
<keyword evidence="3" id="KW-1003">Cell membrane</keyword>
<evidence type="ECO:0000256" key="6">
    <source>
        <dbReference type="ARBA" id="ARBA00022989"/>
    </source>
</evidence>